<dbReference type="SUPFAM" id="SSF53697">
    <property type="entry name" value="SIS domain"/>
    <property type="match status" value="1"/>
</dbReference>
<dbReference type="Gene3D" id="3.40.50.10490">
    <property type="entry name" value="Glucose-6-phosphate isomerase like protein, domain 1"/>
    <property type="match status" value="3"/>
</dbReference>
<organism evidence="4 5">
    <name type="scientific">Micromonospora parastrephiae</name>
    <dbReference type="NCBI Taxonomy" id="2806101"/>
    <lineage>
        <taxon>Bacteria</taxon>
        <taxon>Bacillati</taxon>
        <taxon>Actinomycetota</taxon>
        <taxon>Actinomycetes</taxon>
        <taxon>Micromonosporales</taxon>
        <taxon>Micromonosporaceae</taxon>
        <taxon>Micromonospora</taxon>
    </lineage>
</organism>
<dbReference type="PROSITE" id="PS51463">
    <property type="entry name" value="P_GLUCOSE_ISOMERASE_3"/>
    <property type="match status" value="1"/>
</dbReference>
<evidence type="ECO:0000313" key="4">
    <source>
        <dbReference type="EMBL" id="MBM0230703.1"/>
    </source>
</evidence>
<evidence type="ECO:0000313" key="5">
    <source>
        <dbReference type="Proteomes" id="UP000601027"/>
    </source>
</evidence>
<dbReference type="PANTHER" id="PTHR11469:SF1">
    <property type="entry name" value="GLUCOSE-6-PHOSPHATE ISOMERASE"/>
    <property type="match status" value="1"/>
</dbReference>
<evidence type="ECO:0000256" key="2">
    <source>
        <dbReference type="ARBA" id="ARBA00023152"/>
    </source>
</evidence>
<dbReference type="InterPro" id="IPR001672">
    <property type="entry name" value="G6P_Isomerase"/>
</dbReference>
<dbReference type="Proteomes" id="UP000601027">
    <property type="component" value="Unassembled WGS sequence"/>
</dbReference>
<sequence>MIEAAVGGARVSVHGPLAEDAETLRDQLIDDRVPTGITERKLSMWPPSVAADVVPRMTWLDLPTSSSDLPSVVHGLAAERAELDRVVLLGMGGSSLAAEVIAVAAEQPLRVLDTTDPHQVLAVMAEEPARLLVVLASKSGETIESESLSRVFVDHLRLHLGEAAATRHIVAITDPGSHLHATAMQAGYACVLSDPMVGGRFSALGPFGLVAPGLLGADIAAVVREAAAVRPSLASDADNPGLLLGAALVAAAERGRDKLLLYAEGATARGLPDWVEQLVSESTGKDGRGILPVIGSAQTAAPADAVRVVLGVSPRGTADIVVDAPLGAQFLLWEYATTVASHRLGVNPFDQPNVEESKINTRAVLAGEHADSGEAPVLVTDAVEVHLNPGRTGGPARFERLEEVFQWLLTMSEPVGYLAVMAFLDRSGDQRVAQLVHRLRERTSRPVTFGWGPRFLHSSGQLHKGGPPTGTFLQITAAVAGDVRVPGRPFGLAELQAAQAEGDRLALARRGRPVVRLHLRDRQAGIDELIAAARRWS</sequence>
<gene>
    <name evidence="4" type="ORF">JNW91_01690</name>
</gene>
<keyword evidence="1" id="KW-0312">Gluconeogenesis</keyword>
<accession>A0ABS1XN80</accession>
<proteinExistence type="predicted"/>
<evidence type="ECO:0000256" key="1">
    <source>
        <dbReference type="ARBA" id="ARBA00022432"/>
    </source>
</evidence>
<dbReference type="InterPro" id="IPR046348">
    <property type="entry name" value="SIS_dom_sf"/>
</dbReference>
<dbReference type="GO" id="GO:0016853">
    <property type="term" value="F:isomerase activity"/>
    <property type="evidence" value="ECO:0007669"/>
    <property type="project" value="UniProtKB-KW"/>
</dbReference>
<dbReference type="PANTHER" id="PTHR11469">
    <property type="entry name" value="GLUCOSE-6-PHOSPHATE ISOMERASE"/>
    <property type="match status" value="1"/>
</dbReference>
<protein>
    <submittedName>
        <fullName evidence="4">Glucose-6-phosphate isomerase</fullName>
    </submittedName>
</protein>
<keyword evidence="2" id="KW-0324">Glycolysis</keyword>
<keyword evidence="5" id="KW-1185">Reference proteome</keyword>
<comment type="caution">
    <text evidence="4">The sequence shown here is derived from an EMBL/GenBank/DDBJ whole genome shotgun (WGS) entry which is preliminary data.</text>
</comment>
<name>A0ABS1XN80_9ACTN</name>
<reference evidence="4 5" key="1">
    <citation type="submission" date="2021-01" db="EMBL/GenBank/DDBJ databases">
        <title>Draft genome sequence of Micromonospora sp. strain STR1_7.</title>
        <authorList>
            <person name="Karlyshev A."/>
            <person name="Jawad R."/>
        </authorList>
    </citation>
    <scope>NUCLEOTIDE SEQUENCE [LARGE SCALE GENOMIC DNA]</scope>
    <source>
        <strain evidence="4 5">STR1-7</strain>
    </source>
</reference>
<dbReference type="EMBL" id="JAEVHM010000003">
    <property type="protein sequence ID" value="MBM0230703.1"/>
    <property type="molecule type" value="Genomic_DNA"/>
</dbReference>
<evidence type="ECO:0000256" key="3">
    <source>
        <dbReference type="ARBA" id="ARBA00023235"/>
    </source>
</evidence>
<keyword evidence="3 4" id="KW-0413">Isomerase</keyword>